<feature type="compositionally biased region" description="Polar residues" evidence="1">
    <location>
        <begin position="189"/>
        <end position="198"/>
    </location>
</feature>
<dbReference type="InterPro" id="IPR043502">
    <property type="entry name" value="DNA/RNA_pol_sf"/>
</dbReference>
<accession>A0A7M7HPB2</accession>
<reference evidence="4" key="1">
    <citation type="submission" date="2015-02" db="EMBL/GenBank/DDBJ databases">
        <title>Genome sequencing for Strongylocentrotus purpuratus.</title>
        <authorList>
            <person name="Murali S."/>
            <person name="Liu Y."/>
            <person name="Vee V."/>
            <person name="English A."/>
            <person name="Wang M."/>
            <person name="Skinner E."/>
            <person name="Han Y."/>
            <person name="Muzny D.M."/>
            <person name="Worley K.C."/>
            <person name="Gibbs R.A."/>
        </authorList>
    </citation>
    <scope>NUCLEOTIDE SEQUENCE</scope>
</reference>
<protein>
    <recommendedName>
        <fullName evidence="2">P2X purinoreceptor 7 intracellular domain-containing protein</fullName>
    </recommendedName>
</protein>
<evidence type="ECO:0000313" key="4">
    <source>
        <dbReference type="Proteomes" id="UP000007110"/>
    </source>
</evidence>
<organism evidence="3 4">
    <name type="scientific">Strongylocentrotus purpuratus</name>
    <name type="common">Purple sea urchin</name>
    <dbReference type="NCBI Taxonomy" id="7668"/>
    <lineage>
        <taxon>Eukaryota</taxon>
        <taxon>Metazoa</taxon>
        <taxon>Echinodermata</taxon>
        <taxon>Eleutherozoa</taxon>
        <taxon>Echinozoa</taxon>
        <taxon>Echinoidea</taxon>
        <taxon>Euechinoidea</taxon>
        <taxon>Echinacea</taxon>
        <taxon>Camarodonta</taxon>
        <taxon>Echinidea</taxon>
        <taxon>Strongylocentrotidae</taxon>
        <taxon>Strongylocentrotus</taxon>
    </lineage>
</organism>
<dbReference type="KEGG" id="spu:105442822"/>
<feature type="domain" description="P2X purinoreceptor 7 intracellular" evidence="2">
    <location>
        <begin position="188"/>
        <end position="316"/>
    </location>
</feature>
<proteinExistence type="predicted"/>
<evidence type="ECO:0000256" key="1">
    <source>
        <dbReference type="SAM" id="MobiDB-lite"/>
    </source>
</evidence>
<name>A0A7M7HPB2_STRPU</name>
<dbReference type="OMA" id="FINGVHD"/>
<evidence type="ECO:0000313" key="3">
    <source>
        <dbReference type="EnsemblMetazoa" id="XP_011673728"/>
    </source>
</evidence>
<feature type="compositionally biased region" description="Low complexity" evidence="1">
    <location>
        <begin position="202"/>
        <end position="214"/>
    </location>
</feature>
<dbReference type="InterPro" id="IPR046815">
    <property type="entry name" value="P2RX7_C"/>
</dbReference>
<dbReference type="Gene3D" id="3.10.10.10">
    <property type="entry name" value="HIV Type 1 Reverse Transcriptase, subunit A, domain 1"/>
    <property type="match status" value="1"/>
</dbReference>
<keyword evidence="4" id="KW-1185">Reference proteome</keyword>
<dbReference type="Proteomes" id="UP000007110">
    <property type="component" value="Unassembled WGS sequence"/>
</dbReference>
<evidence type="ECO:0000259" key="2">
    <source>
        <dbReference type="Pfam" id="PF20478"/>
    </source>
</evidence>
<dbReference type="Pfam" id="PF20478">
    <property type="entry name" value="P2RX7_C"/>
    <property type="match status" value="1"/>
</dbReference>
<reference evidence="3" key="2">
    <citation type="submission" date="2021-01" db="UniProtKB">
        <authorList>
            <consortium name="EnsemblMetazoa"/>
        </authorList>
    </citation>
    <scope>IDENTIFICATION</scope>
</reference>
<dbReference type="PANTHER" id="PTHR36981">
    <property type="entry name" value="ZGC:195170"/>
    <property type="match status" value="1"/>
</dbReference>
<dbReference type="AlphaFoldDB" id="A0A7M7HPB2"/>
<sequence length="327" mass="37681">MQQRIPALPTSQDLRDRSETLLTLEEKTKLKALLHDYQEVAKVELVLGKFTTLTHKIDTGDARPIKQKMPRTPINFANEKGAHLEKMLKAGVIQPSISEWASPLVLIRKRDGSVRWHKRKPKPLQDHANAALQFLDHKFIEELSQEDQQEIITNLLSRFPELYMDIHDSYDRANQNEPTVEESDRPVPSRSQSGTASRQDSDPAAAPQDTPTPSWCRCGNRQQMPTQIENKCCRLKHCFTTEQQFHDAVLNTVVLATCMNREKDLFPHDIPRGNQSYRHYAYRQYTYLVHHYLGAGNRRVVPSCAVLRIRKQYPSAFYKGFINGVHD</sequence>
<dbReference type="SUPFAM" id="SSF56672">
    <property type="entry name" value="DNA/RNA polymerases"/>
    <property type="match status" value="1"/>
</dbReference>
<feature type="region of interest" description="Disordered" evidence="1">
    <location>
        <begin position="174"/>
        <end position="216"/>
    </location>
</feature>
<dbReference type="OrthoDB" id="10068685at2759"/>
<dbReference type="EnsemblMetazoa" id="XM_011675426">
    <property type="protein sequence ID" value="XP_011673728"/>
    <property type="gene ID" value="LOC105442822"/>
</dbReference>
<dbReference type="RefSeq" id="XP_011673728.2">
    <property type="nucleotide sequence ID" value="XM_011675426.2"/>
</dbReference>
<dbReference type="PANTHER" id="PTHR36981:SF3">
    <property type="entry name" value="UBIQUITIN-LIKE PROTEASE FAMILY PROFILE DOMAIN-CONTAINING PROTEIN"/>
    <property type="match status" value="1"/>
</dbReference>
<dbReference type="InParanoid" id="A0A7M7HPB2"/>
<dbReference type="GeneID" id="105442822"/>